<name>A0ABD3UAL7_9LAMI</name>
<proteinExistence type="predicted"/>
<keyword evidence="3" id="KW-0539">Nucleus</keyword>
<dbReference type="PROSITE" id="PS00036">
    <property type="entry name" value="BZIP_BASIC"/>
    <property type="match status" value="1"/>
</dbReference>
<dbReference type="SUPFAM" id="SSF57959">
    <property type="entry name" value="Leucine zipper domain"/>
    <property type="match status" value="1"/>
</dbReference>
<evidence type="ECO:0000256" key="1">
    <source>
        <dbReference type="ARBA" id="ARBA00004123"/>
    </source>
</evidence>
<dbReference type="InterPro" id="IPR043452">
    <property type="entry name" value="BZIP46-like"/>
</dbReference>
<dbReference type="Proteomes" id="UP001634393">
    <property type="component" value="Unassembled WGS sequence"/>
</dbReference>
<evidence type="ECO:0000256" key="3">
    <source>
        <dbReference type="ARBA" id="ARBA00023242"/>
    </source>
</evidence>
<dbReference type="SMART" id="SM00338">
    <property type="entry name" value="BRLZ"/>
    <property type="match status" value="1"/>
</dbReference>
<evidence type="ECO:0000259" key="5">
    <source>
        <dbReference type="PROSITE" id="PS50217"/>
    </source>
</evidence>
<keyword evidence="7" id="KW-1185">Reference proteome</keyword>
<organism evidence="6 7">
    <name type="scientific">Penstemon smallii</name>
    <dbReference type="NCBI Taxonomy" id="265156"/>
    <lineage>
        <taxon>Eukaryota</taxon>
        <taxon>Viridiplantae</taxon>
        <taxon>Streptophyta</taxon>
        <taxon>Embryophyta</taxon>
        <taxon>Tracheophyta</taxon>
        <taxon>Spermatophyta</taxon>
        <taxon>Magnoliopsida</taxon>
        <taxon>eudicotyledons</taxon>
        <taxon>Gunneridae</taxon>
        <taxon>Pentapetalae</taxon>
        <taxon>asterids</taxon>
        <taxon>lamiids</taxon>
        <taxon>Lamiales</taxon>
        <taxon>Plantaginaceae</taxon>
        <taxon>Cheloneae</taxon>
        <taxon>Penstemon</taxon>
    </lineage>
</organism>
<accession>A0ABD3UAL7</accession>
<feature type="region of interest" description="Disordered" evidence="4">
    <location>
        <begin position="15"/>
        <end position="42"/>
    </location>
</feature>
<sequence length="125" mass="14463">MEIIDDDDAQLWKDLNLNASPAPPPPPSFSLTTPNFPGRKRDATIDENTIDRKRKRLIKNREAAVRSRARRQAYTYELEYEVAHLLEENAKLKTQIEKLCVAALANHHDEHPKKQKLYRTVSSPF</sequence>
<comment type="subcellular location">
    <subcellularLocation>
        <location evidence="1">Nucleus</location>
    </subcellularLocation>
</comment>
<feature type="domain" description="BZIP" evidence="5">
    <location>
        <begin position="50"/>
        <end position="99"/>
    </location>
</feature>
<gene>
    <name evidence="6" type="ORF">ACJIZ3_002750</name>
</gene>
<dbReference type="CDD" id="cd14707">
    <property type="entry name" value="bZIP_plant_BZIP46"/>
    <property type="match status" value="1"/>
</dbReference>
<dbReference type="GO" id="GO:0003677">
    <property type="term" value="F:DNA binding"/>
    <property type="evidence" value="ECO:0007669"/>
    <property type="project" value="UniProtKB-KW"/>
</dbReference>
<reference evidence="6 7" key="1">
    <citation type="submission" date="2024-12" db="EMBL/GenBank/DDBJ databases">
        <title>The unique morphological basis and parallel evolutionary history of personate flowers in Penstemon.</title>
        <authorList>
            <person name="Depatie T.H."/>
            <person name="Wessinger C.A."/>
        </authorList>
    </citation>
    <scope>NUCLEOTIDE SEQUENCE [LARGE SCALE GENOMIC DNA]</scope>
    <source>
        <strain evidence="6">WTNN_2</strain>
        <tissue evidence="6">Leaf</tissue>
    </source>
</reference>
<dbReference type="Pfam" id="PF00170">
    <property type="entry name" value="bZIP_1"/>
    <property type="match status" value="1"/>
</dbReference>
<keyword evidence="2" id="KW-0238">DNA-binding</keyword>
<protein>
    <recommendedName>
        <fullName evidence="5">BZIP domain-containing protein</fullName>
    </recommendedName>
</protein>
<dbReference type="PANTHER" id="PTHR22952:SF433">
    <property type="entry name" value="PROTEIN FD"/>
    <property type="match status" value="1"/>
</dbReference>
<dbReference type="InterPro" id="IPR004827">
    <property type="entry name" value="bZIP"/>
</dbReference>
<dbReference type="InterPro" id="IPR046347">
    <property type="entry name" value="bZIP_sf"/>
</dbReference>
<dbReference type="AlphaFoldDB" id="A0ABD3UAL7"/>
<dbReference type="PANTHER" id="PTHR22952">
    <property type="entry name" value="CAMP-RESPONSE ELEMENT BINDING PROTEIN-RELATED"/>
    <property type="match status" value="1"/>
</dbReference>
<evidence type="ECO:0000313" key="7">
    <source>
        <dbReference type="Proteomes" id="UP001634393"/>
    </source>
</evidence>
<evidence type="ECO:0000256" key="2">
    <source>
        <dbReference type="ARBA" id="ARBA00023125"/>
    </source>
</evidence>
<comment type="caution">
    <text evidence="6">The sequence shown here is derived from an EMBL/GenBank/DDBJ whole genome shotgun (WGS) entry which is preliminary data.</text>
</comment>
<evidence type="ECO:0000313" key="6">
    <source>
        <dbReference type="EMBL" id="KAL3845347.1"/>
    </source>
</evidence>
<dbReference type="PROSITE" id="PS50217">
    <property type="entry name" value="BZIP"/>
    <property type="match status" value="1"/>
</dbReference>
<dbReference type="EMBL" id="JBJXBP010000002">
    <property type="protein sequence ID" value="KAL3845347.1"/>
    <property type="molecule type" value="Genomic_DNA"/>
</dbReference>
<dbReference type="Gene3D" id="1.20.5.170">
    <property type="match status" value="1"/>
</dbReference>
<dbReference type="GO" id="GO:0005634">
    <property type="term" value="C:nucleus"/>
    <property type="evidence" value="ECO:0007669"/>
    <property type="project" value="UniProtKB-SubCell"/>
</dbReference>
<evidence type="ECO:0000256" key="4">
    <source>
        <dbReference type="SAM" id="MobiDB-lite"/>
    </source>
</evidence>